<name>A0A1K1PHP0_9FLAO</name>
<dbReference type="AlphaFoldDB" id="A0A1K1PHP0"/>
<sequence length="578" mass="65299">MKNIKLIYALIAIAVFGFSSCNDVLDVQATDAFAEDLIYNETEQLERLVYTVYNSTESWGANKRQWWARRFNMEVGSYEAIFNFKLLDQFRLRAGMTPGTVGMLNGKWDNYWDYVRLANEFLDKVDDSPAMEKDPENVKILKAEMRFLRANLYAKLIRFYGGVPILENALGLDDDFALVRNSYEECVDFIVKELDAVAAVLPETRPGSEFGRATKLAALAVKSRTLLYAASQLHDPAFAPSNDPLYTYSKPTKWQDAADAAKAIIDLVGARDLIAVADAKEYQNLFLSPNDDILFARPYSSLYYDFGTDANSLPDQTMSPSGYSGWALAAPTHNFTLQFNMADGTTTNDASFDPANPNANREMRYYADLNYNGAEFRGRKVEYFLSDDTSVNPHGLDSEQGLGNQQHSSKTGYNIRKFQDEGIGTLNAEGLVDGLTGISPERPYILYRLAEVYLNYAEAQYHLNDEGTARTFLNKVSSRALQPAITASGTDLLEAIKRERRIELCFEGHNFFDERRWMNESHLGFDVKGLRWTKALDGTETSEEVSVVERPWMTQHYYLPIPASEVEKAPTMLQNFGY</sequence>
<evidence type="ECO:0000259" key="7">
    <source>
        <dbReference type="Pfam" id="PF07980"/>
    </source>
</evidence>
<feature type="domain" description="RagB/SusD" evidence="7">
    <location>
        <begin position="295"/>
        <end position="578"/>
    </location>
</feature>
<accession>A0A1K1PHP0</accession>
<dbReference type="Gene3D" id="1.25.40.390">
    <property type="match status" value="1"/>
</dbReference>
<keyword evidence="3 6" id="KW-0732">Signal</keyword>
<proteinExistence type="inferred from homology"/>
<feature type="domain" description="SusD-like N-terminal" evidence="8">
    <location>
        <begin position="105"/>
        <end position="226"/>
    </location>
</feature>
<feature type="signal peptide" evidence="6">
    <location>
        <begin position="1"/>
        <end position="21"/>
    </location>
</feature>
<evidence type="ECO:0000256" key="6">
    <source>
        <dbReference type="SAM" id="SignalP"/>
    </source>
</evidence>
<evidence type="ECO:0000256" key="4">
    <source>
        <dbReference type="ARBA" id="ARBA00023136"/>
    </source>
</evidence>
<dbReference type="InterPro" id="IPR012944">
    <property type="entry name" value="SusD_RagB_dom"/>
</dbReference>
<comment type="similarity">
    <text evidence="2">Belongs to the SusD family.</text>
</comment>
<dbReference type="Pfam" id="PF14322">
    <property type="entry name" value="SusD-like_3"/>
    <property type="match status" value="1"/>
</dbReference>
<evidence type="ECO:0000256" key="5">
    <source>
        <dbReference type="ARBA" id="ARBA00023237"/>
    </source>
</evidence>
<dbReference type="GO" id="GO:0009279">
    <property type="term" value="C:cell outer membrane"/>
    <property type="evidence" value="ECO:0007669"/>
    <property type="project" value="UniProtKB-SubCell"/>
</dbReference>
<keyword evidence="10" id="KW-1185">Reference proteome</keyword>
<evidence type="ECO:0000256" key="2">
    <source>
        <dbReference type="ARBA" id="ARBA00006275"/>
    </source>
</evidence>
<comment type="subcellular location">
    <subcellularLocation>
        <location evidence="1">Cell outer membrane</location>
    </subcellularLocation>
</comment>
<gene>
    <name evidence="9" type="ORF">SAMN05660313_01909</name>
</gene>
<keyword evidence="4" id="KW-0472">Membrane</keyword>
<dbReference type="OrthoDB" id="5694214at2"/>
<dbReference type="SUPFAM" id="SSF48452">
    <property type="entry name" value="TPR-like"/>
    <property type="match status" value="1"/>
</dbReference>
<evidence type="ECO:0000313" key="9">
    <source>
        <dbReference type="EMBL" id="SFW47304.1"/>
    </source>
</evidence>
<organism evidence="9 10">
    <name type="scientific">Cellulophaga fucicola</name>
    <dbReference type="NCBI Taxonomy" id="76595"/>
    <lineage>
        <taxon>Bacteria</taxon>
        <taxon>Pseudomonadati</taxon>
        <taxon>Bacteroidota</taxon>
        <taxon>Flavobacteriia</taxon>
        <taxon>Flavobacteriales</taxon>
        <taxon>Flavobacteriaceae</taxon>
        <taxon>Cellulophaga</taxon>
    </lineage>
</organism>
<protein>
    <submittedName>
        <fullName evidence="9">Starch-binding associating with outer membrane</fullName>
    </submittedName>
</protein>
<evidence type="ECO:0000259" key="8">
    <source>
        <dbReference type="Pfam" id="PF14322"/>
    </source>
</evidence>
<evidence type="ECO:0000256" key="1">
    <source>
        <dbReference type="ARBA" id="ARBA00004442"/>
    </source>
</evidence>
<reference evidence="10" key="1">
    <citation type="submission" date="2016-11" db="EMBL/GenBank/DDBJ databases">
        <authorList>
            <person name="Varghese N."/>
            <person name="Submissions S."/>
        </authorList>
    </citation>
    <scope>NUCLEOTIDE SEQUENCE [LARGE SCALE GENOMIC DNA]</scope>
    <source>
        <strain evidence="10">DSM 24786</strain>
    </source>
</reference>
<dbReference type="InterPro" id="IPR011990">
    <property type="entry name" value="TPR-like_helical_dom_sf"/>
</dbReference>
<dbReference type="InterPro" id="IPR033985">
    <property type="entry name" value="SusD-like_N"/>
</dbReference>
<dbReference type="EMBL" id="FPIY01000002">
    <property type="protein sequence ID" value="SFW47304.1"/>
    <property type="molecule type" value="Genomic_DNA"/>
</dbReference>
<feature type="chain" id="PRO_5012950259" evidence="6">
    <location>
        <begin position="22"/>
        <end position="578"/>
    </location>
</feature>
<evidence type="ECO:0000256" key="3">
    <source>
        <dbReference type="ARBA" id="ARBA00022729"/>
    </source>
</evidence>
<dbReference type="RefSeq" id="WP_072303540.1">
    <property type="nucleotide sequence ID" value="NZ_FPIY01000002.1"/>
</dbReference>
<dbReference type="STRING" id="76595.SAMN05660313_01909"/>
<dbReference type="Proteomes" id="UP000183257">
    <property type="component" value="Unassembled WGS sequence"/>
</dbReference>
<keyword evidence="5" id="KW-0998">Cell outer membrane</keyword>
<dbReference type="Pfam" id="PF07980">
    <property type="entry name" value="SusD_RagB"/>
    <property type="match status" value="1"/>
</dbReference>
<dbReference type="PROSITE" id="PS51257">
    <property type="entry name" value="PROKAR_LIPOPROTEIN"/>
    <property type="match status" value="1"/>
</dbReference>
<evidence type="ECO:0000313" key="10">
    <source>
        <dbReference type="Proteomes" id="UP000183257"/>
    </source>
</evidence>